<dbReference type="EMBL" id="JBBWWR010000005">
    <property type="protein sequence ID" value="KAK8966972.1"/>
    <property type="molecule type" value="Genomic_DNA"/>
</dbReference>
<proteinExistence type="predicted"/>
<name>A0ABR2MS11_9ASPA</name>
<comment type="caution">
    <text evidence="3">The sequence shown here is derived from an EMBL/GenBank/DDBJ whole genome shotgun (WGS) entry which is preliminary data.</text>
</comment>
<sequence length="135" mass="14596">MASSLPPLSALLPNLPLQPYDAFQPDADRHALAIAPANVPIPGCITFFIAALLAMQYDKAMGWRRGGGRKACLRQRDCVVLVESVGARRGAMSVTGLRHVKGVREKRPEEERHGAVGSSHENSQGKAVWSNIAQK</sequence>
<feature type="region of interest" description="Disordered" evidence="1">
    <location>
        <begin position="98"/>
        <end position="135"/>
    </location>
</feature>
<evidence type="ECO:0000256" key="2">
    <source>
        <dbReference type="SAM" id="Phobius"/>
    </source>
</evidence>
<protein>
    <submittedName>
        <fullName evidence="3">Uncharacterized protein</fullName>
    </submittedName>
</protein>
<feature type="compositionally biased region" description="Basic and acidic residues" evidence="1">
    <location>
        <begin position="102"/>
        <end position="114"/>
    </location>
</feature>
<organism evidence="3 4">
    <name type="scientific">Platanthera guangdongensis</name>
    <dbReference type="NCBI Taxonomy" id="2320717"/>
    <lineage>
        <taxon>Eukaryota</taxon>
        <taxon>Viridiplantae</taxon>
        <taxon>Streptophyta</taxon>
        <taxon>Embryophyta</taxon>
        <taxon>Tracheophyta</taxon>
        <taxon>Spermatophyta</taxon>
        <taxon>Magnoliopsida</taxon>
        <taxon>Liliopsida</taxon>
        <taxon>Asparagales</taxon>
        <taxon>Orchidaceae</taxon>
        <taxon>Orchidoideae</taxon>
        <taxon>Orchideae</taxon>
        <taxon>Orchidinae</taxon>
        <taxon>Platanthera</taxon>
    </lineage>
</organism>
<keyword evidence="2" id="KW-1133">Transmembrane helix</keyword>
<keyword evidence="4" id="KW-1185">Reference proteome</keyword>
<keyword evidence="2" id="KW-0472">Membrane</keyword>
<reference evidence="3 4" key="1">
    <citation type="journal article" date="2022" name="Nat. Plants">
        <title>Genomes of leafy and leafless Platanthera orchids illuminate the evolution of mycoheterotrophy.</title>
        <authorList>
            <person name="Li M.H."/>
            <person name="Liu K.W."/>
            <person name="Li Z."/>
            <person name="Lu H.C."/>
            <person name="Ye Q.L."/>
            <person name="Zhang D."/>
            <person name="Wang J.Y."/>
            <person name="Li Y.F."/>
            <person name="Zhong Z.M."/>
            <person name="Liu X."/>
            <person name="Yu X."/>
            <person name="Liu D.K."/>
            <person name="Tu X.D."/>
            <person name="Liu B."/>
            <person name="Hao Y."/>
            <person name="Liao X.Y."/>
            <person name="Jiang Y.T."/>
            <person name="Sun W.H."/>
            <person name="Chen J."/>
            <person name="Chen Y.Q."/>
            <person name="Ai Y."/>
            <person name="Zhai J.W."/>
            <person name="Wu S.S."/>
            <person name="Zhou Z."/>
            <person name="Hsiao Y.Y."/>
            <person name="Wu W.L."/>
            <person name="Chen Y.Y."/>
            <person name="Lin Y.F."/>
            <person name="Hsu J.L."/>
            <person name="Li C.Y."/>
            <person name="Wang Z.W."/>
            <person name="Zhao X."/>
            <person name="Zhong W.Y."/>
            <person name="Ma X.K."/>
            <person name="Ma L."/>
            <person name="Huang J."/>
            <person name="Chen G.Z."/>
            <person name="Huang M.Z."/>
            <person name="Huang L."/>
            <person name="Peng D.H."/>
            <person name="Luo Y.B."/>
            <person name="Zou S.Q."/>
            <person name="Chen S.P."/>
            <person name="Lan S."/>
            <person name="Tsai W.C."/>
            <person name="Van de Peer Y."/>
            <person name="Liu Z.J."/>
        </authorList>
    </citation>
    <scope>NUCLEOTIDE SEQUENCE [LARGE SCALE GENOMIC DNA]</scope>
    <source>
        <strain evidence="3">Lor288</strain>
    </source>
</reference>
<accession>A0ABR2MS11</accession>
<keyword evidence="2" id="KW-0812">Transmembrane</keyword>
<evidence type="ECO:0000256" key="1">
    <source>
        <dbReference type="SAM" id="MobiDB-lite"/>
    </source>
</evidence>
<evidence type="ECO:0000313" key="3">
    <source>
        <dbReference type="EMBL" id="KAK8966972.1"/>
    </source>
</evidence>
<feature type="transmembrane region" description="Helical" evidence="2">
    <location>
        <begin position="33"/>
        <end position="55"/>
    </location>
</feature>
<evidence type="ECO:0000313" key="4">
    <source>
        <dbReference type="Proteomes" id="UP001412067"/>
    </source>
</evidence>
<gene>
    <name evidence="3" type="ORF">KSP40_PGU010559</name>
</gene>
<dbReference type="Proteomes" id="UP001412067">
    <property type="component" value="Unassembled WGS sequence"/>
</dbReference>
<feature type="compositionally biased region" description="Polar residues" evidence="1">
    <location>
        <begin position="119"/>
        <end position="135"/>
    </location>
</feature>